<organism evidence="1 2">
    <name type="scientific">Clunio marinus</name>
    <dbReference type="NCBI Taxonomy" id="568069"/>
    <lineage>
        <taxon>Eukaryota</taxon>
        <taxon>Metazoa</taxon>
        <taxon>Ecdysozoa</taxon>
        <taxon>Arthropoda</taxon>
        <taxon>Hexapoda</taxon>
        <taxon>Insecta</taxon>
        <taxon>Pterygota</taxon>
        <taxon>Neoptera</taxon>
        <taxon>Endopterygota</taxon>
        <taxon>Diptera</taxon>
        <taxon>Nematocera</taxon>
        <taxon>Chironomoidea</taxon>
        <taxon>Chironomidae</taxon>
        <taxon>Clunio</taxon>
    </lineage>
</organism>
<dbReference type="Proteomes" id="UP000183832">
    <property type="component" value="Unassembled WGS sequence"/>
</dbReference>
<dbReference type="OrthoDB" id="10632993at2759"/>
<reference evidence="1 2" key="1">
    <citation type="submission" date="2015-04" db="EMBL/GenBank/DDBJ databases">
        <authorList>
            <person name="Syromyatnikov M.Y."/>
            <person name="Popov V.N."/>
        </authorList>
    </citation>
    <scope>NUCLEOTIDE SEQUENCE [LARGE SCALE GENOMIC DNA]</scope>
</reference>
<protein>
    <submittedName>
        <fullName evidence="1">CLUMA_CG021068, isoform A</fullName>
    </submittedName>
</protein>
<proteinExistence type="predicted"/>
<gene>
    <name evidence="1" type="ORF">CLUMA_CG021068</name>
</gene>
<evidence type="ECO:0000313" key="1">
    <source>
        <dbReference type="EMBL" id="CRL08090.1"/>
    </source>
</evidence>
<sequence length="119" mass="13634">MITPEHQRSYENHQLILDHLDNHQVQKTQNAEVNSSHFYKKSNISSTSSPELRCIHPTHDFRAIYDSNQTYEDNFRVSSSEVIIDEMGPPPTPIKTIKIVSNEEPTSSIPDLGKFHGFL</sequence>
<dbReference type="EMBL" id="CVRI01000074">
    <property type="protein sequence ID" value="CRL08090.1"/>
    <property type="molecule type" value="Genomic_DNA"/>
</dbReference>
<dbReference type="AlphaFoldDB" id="A0A1J1J808"/>
<keyword evidence="2" id="KW-1185">Reference proteome</keyword>
<accession>A0A1J1J808</accession>
<name>A0A1J1J808_9DIPT</name>
<evidence type="ECO:0000313" key="2">
    <source>
        <dbReference type="Proteomes" id="UP000183832"/>
    </source>
</evidence>